<keyword evidence="4" id="KW-1185">Reference proteome</keyword>
<evidence type="ECO:0000259" key="2">
    <source>
        <dbReference type="Pfam" id="PF00542"/>
    </source>
</evidence>
<protein>
    <recommendedName>
        <fullName evidence="2">Large ribosomal subunit protein bL12 C-terminal domain-containing protein</fullName>
    </recommendedName>
</protein>
<dbReference type="SUPFAM" id="SSF54736">
    <property type="entry name" value="ClpS-like"/>
    <property type="match status" value="1"/>
</dbReference>
<dbReference type="InterPro" id="IPR013823">
    <property type="entry name" value="Ribosomal_bL12_C"/>
</dbReference>
<evidence type="ECO:0000313" key="4">
    <source>
        <dbReference type="Proteomes" id="UP000682877"/>
    </source>
</evidence>
<dbReference type="AlphaFoldDB" id="A0A8S1ZT28"/>
<gene>
    <name evidence="3" type="ORF">AARE701A_LOCUS6565</name>
</gene>
<dbReference type="EMBL" id="LR999453">
    <property type="protein sequence ID" value="CAE5966418.1"/>
    <property type="molecule type" value="Genomic_DNA"/>
</dbReference>
<name>A0A8S1ZT28_ARAAE</name>
<feature type="region of interest" description="Disordered" evidence="1">
    <location>
        <begin position="1"/>
        <end position="46"/>
    </location>
</feature>
<proteinExistence type="predicted"/>
<dbReference type="Gene3D" id="3.30.1390.10">
    <property type="match status" value="1"/>
</dbReference>
<organism evidence="3 4">
    <name type="scientific">Arabidopsis arenosa</name>
    <name type="common">Sand rock-cress</name>
    <name type="synonym">Cardaminopsis arenosa</name>
    <dbReference type="NCBI Taxonomy" id="38785"/>
    <lineage>
        <taxon>Eukaryota</taxon>
        <taxon>Viridiplantae</taxon>
        <taxon>Streptophyta</taxon>
        <taxon>Embryophyta</taxon>
        <taxon>Tracheophyta</taxon>
        <taxon>Spermatophyta</taxon>
        <taxon>Magnoliopsida</taxon>
        <taxon>eudicotyledons</taxon>
        <taxon>Gunneridae</taxon>
        <taxon>Pentapetalae</taxon>
        <taxon>rosids</taxon>
        <taxon>malvids</taxon>
        <taxon>Brassicales</taxon>
        <taxon>Brassicaceae</taxon>
        <taxon>Camelineae</taxon>
        <taxon>Arabidopsis</taxon>
    </lineage>
</organism>
<dbReference type="Pfam" id="PF00542">
    <property type="entry name" value="Ribosomal_L12"/>
    <property type="match status" value="1"/>
</dbReference>
<dbReference type="Proteomes" id="UP000682877">
    <property type="component" value="Chromosome 3"/>
</dbReference>
<reference evidence="3" key="1">
    <citation type="submission" date="2021-01" db="EMBL/GenBank/DDBJ databases">
        <authorList>
            <person name="Bezrukov I."/>
        </authorList>
    </citation>
    <scope>NUCLEOTIDE SEQUENCE</scope>
</reference>
<sequence length="172" mass="19531">MSFVQGRRLLASLGRRFRPRQPKPTEQPERPPIRLRPGDPYGRPRPRPFVMEMIKGMKLLTADEKLKFGYIFSELLGLPKPPEIKSNDKKFAVKLVKYDPDKRSKVLKEVAWIKSTVVVIKHLAELGLQPSLQCVQDVPYSLIKDDVTKEEANEIIAKIQAAGGVAVMEPME</sequence>
<accession>A0A8S1ZT28</accession>
<evidence type="ECO:0000313" key="3">
    <source>
        <dbReference type="EMBL" id="CAE5966418.1"/>
    </source>
</evidence>
<evidence type="ECO:0000256" key="1">
    <source>
        <dbReference type="SAM" id="MobiDB-lite"/>
    </source>
</evidence>
<feature type="domain" description="Large ribosomal subunit protein bL12 C-terminal" evidence="2">
    <location>
        <begin position="117"/>
        <end position="165"/>
    </location>
</feature>
<dbReference type="InterPro" id="IPR014719">
    <property type="entry name" value="Ribosomal_bL12_C/ClpS-like"/>
</dbReference>